<dbReference type="PANTHER" id="PTHR21240:SF30">
    <property type="entry name" value="AMIDOHYDROLASE-RELATED DOMAIN-CONTAINING PROTEIN-RELATED"/>
    <property type="match status" value="1"/>
</dbReference>
<dbReference type="AlphaFoldDB" id="A0A1H4VSH1"/>
<organism evidence="3 4">
    <name type="scientific">Streptomyces melanosporofaciens</name>
    <dbReference type="NCBI Taxonomy" id="67327"/>
    <lineage>
        <taxon>Bacteria</taxon>
        <taxon>Bacillati</taxon>
        <taxon>Actinomycetota</taxon>
        <taxon>Actinomycetes</taxon>
        <taxon>Kitasatosporales</taxon>
        <taxon>Streptomycetaceae</taxon>
        <taxon>Streptomyces</taxon>
        <taxon>Streptomyces violaceusniger group</taxon>
    </lineage>
</organism>
<proteinExistence type="predicted"/>
<dbReference type="GO" id="GO:0005829">
    <property type="term" value="C:cytosol"/>
    <property type="evidence" value="ECO:0007669"/>
    <property type="project" value="TreeGrafter"/>
</dbReference>
<dbReference type="PANTHER" id="PTHR21240">
    <property type="entry name" value="2-AMINO-3-CARBOXYLMUCONATE-6-SEMIALDEHYDE DECARBOXYLASE"/>
    <property type="match status" value="1"/>
</dbReference>
<dbReference type="Pfam" id="PF04909">
    <property type="entry name" value="Amidohydro_2"/>
    <property type="match status" value="1"/>
</dbReference>
<dbReference type="InterPro" id="IPR032465">
    <property type="entry name" value="ACMSD"/>
</dbReference>
<dbReference type="InterPro" id="IPR006680">
    <property type="entry name" value="Amidohydro-rel"/>
</dbReference>
<feature type="domain" description="Amidohydrolase-related" evidence="2">
    <location>
        <begin position="109"/>
        <end position="363"/>
    </location>
</feature>
<evidence type="ECO:0000256" key="1">
    <source>
        <dbReference type="ARBA" id="ARBA00023239"/>
    </source>
</evidence>
<accession>A0A1H4VSH1</accession>
<gene>
    <name evidence="3" type="ORF">SAMN04490356_5745</name>
</gene>
<keyword evidence="1" id="KW-0456">Lyase</keyword>
<sequence>MSFIAAHSAWRQLKRSCTVDLRNNIVLYPGGCMEIITLEEHFADPALTAASSATINRLAPNFAAAYAAGTGFAGSLQSESMLLDLGEKRIANMDRNGITTQVLSCLWAQQAPAGVAPELVRAANDTAAQAVNAFPGRFAAFAALPTAAPEAAASELERCVGELGFVGTLINGRTEDEFLDTPRFDPVLATANRLGVPIYLHPAMPPRAVTEVSYEGLPPLVTSRLQTAAWGWHVETAEHFIHMVLSGVFDKYQDLQVILGHWGEMIPFYLDRIEELLPQGITKLDRPFADYFKHNVHITPSGMWNQAQLRFCAETLGVERIVLAVDYPFVGNEGAAAFLEEADLSIEDKNRIAHGTAERLLGL</sequence>
<protein>
    <recommendedName>
        <fullName evidence="2">Amidohydrolase-related domain-containing protein</fullName>
    </recommendedName>
</protein>
<dbReference type="Proteomes" id="UP000198609">
    <property type="component" value="Unassembled WGS sequence"/>
</dbReference>
<dbReference type="GO" id="GO:0019748">
    <property type="term" value="P:secondary metabolic process"/>
    <property type="evidence" value="ECO:0007669"/>
    <property type="project" value="TreeGrafter"/>
</dbReference>
<dbReference type="Gene3D" id="3.20.20.140">
    <property type="entry name" value="Metal-dependent hydrolases"/>
    <property type="match status" value="1"/>
</dbReference>
<evidence type="ECO:0000313" key="4">
    <source>
        <dbReference type="Proteomes" id="UP000198609"/>
    </source>
</evidence>
<dbReference type="SUPFAM" id="SSF51556">
    <property type="entry name" value="Metallo-dependent hydrolases"/>
    <property type="match status" value="1"/>
</dbReference>
<dbReference type="GO" id="GO:0016787">
    <property type="term" value="F:hydrolase activity"/>
    <property type="evidence" value="ECO:0007669"/>
    <property type="project" value="InterPro"/>
</dbReference>
<dbReference type="InterPro" id="IPR032466">
    <property type="entry name" value="Metal_Hydrolase"/>
</dbReference>
<reference evidence="4" key="1">
    <citation type="submission" date="2016-10" db="EMBL/GenBank/DDBJ databases">
        <authorList>
            <person name="Varghese N."/>
            <person name="Submissions S."/>
        </authorList>
    </citation>
    <scope>NUCLEOTIDE SEQUENCE [LARGE SCALE GENOMIC DNA]</scope>
    <source>
        <strain evidence="4">DSM 40318</strain>
    </source>
</reference>
<evidence type="ECO:0000313" key="3">
    <source>
        <dbReference type="EMBL" id="SEC84062.1"/>
    </source>
</evidence>
<keyword evidence="4" id="KW-1185">Reference proteome</keyword>
<dbReference type="GO" id="GO:0016831">
    <property type="term" value="F:carboxy-lyase activity"/>
    <property type="evidence" value="ECO:0007669"/>
    <property type="project" value="InterPro"/>
</dbReference>
<evidence type="ECO:0000259" key="2">
    <source>
        <dbReference type="Pfam" id="PF04909"/>
    </source>
</evidence>
<dbReference type="EMBL" id="FNST01000002">
    <property type="protein sequence ID" value="SEC84062.1"/>
    <property type="molecule type" value="Genomic_DNA"/>
</dbReference>
<name>A0A1H4VSH1_STRMJ</name>